<dbReference type="Proteomes" id="UP000267029">
    <property type="component" value="Unassembled WGS sequence"/>
</dbReference>
<reference evidence="1 2" key="2">
    <citation type="submission" date="2018-10" db="EMBL/GenBank/DDBJ databases">
        <authorList>
            <consortium name="Pathogen Informatics"/>
        </authorList>
    </citation>
    <scope>NUCLEOTIDE SEQUENCE [LARGE SCALE GENOMIC DNA]</scope>
</reference>
<evidence type="ECO:0000313" key="2">
    <source>
        <dbReference type="Proteomes" id="UP000267029"/>
    </source>
</evidence>
<accession>A0A0R3UI35</accession>
<proteinExistence type="predicted"/>
<reference evidence="3" key="1">
    <citation type="submission" date="2017-02" db="UniProtKB">
        <authorList>
            <consortium name="WormBaseParasite"/>
        </authorList>
    </citation>
    <scope>IDENTIFICATION</scope>
</reference>
<organism evidence="3">
    <name type="scientific">Mesocestoides corti</name>
    <name type="common">Flatworm</name>
    <dbReference type="NCBI Taxonomy" id="53468"/>
    <lineage>
        <taxon>Eukaryota</taxon>
        <taxon>Metazoa</taxon>
        <taxon>Spiralia</taxon>
        <taxon>Lophotrochozoa</taxon>
        <taxon>Platyhelminthes</taxon>
        <taxon>Cestoda</taxon>
        <taxon>Eucestoda</taxon>
        <taxon>Cyclophyllidea</taxon>
        <taxon>Mesocestoididae</taxon>
        <taxon>Mesocestoides</taxon>
    </lineage>
</organism>
<dbReference type="EMBL" id="UXSR01005321">
    <property type="protein sequence ID" value="VDD81049.1"/>
    <property type="molecule type" value="Genomic_DNA"/>
</dbReference>
<keyword evidence="2" id="KW-1185">Reference proteome</keyword>
<name>A0A0R3UI35_MESCO</name>
<dbReference type="WBParaSite" id="MCOS_0000705101-mRNA-1">
    <property type="protein sequence ID" value="MCOS_0000705101-mRNA-1"/>
    <property type="gene ID" value="MCOS_0000705101"/>
</dbReference>
<evidence type="ECO:0000313" key="1">
    <source>
        <dbReference type="EMBL" id="VDD81049.1"/>
    </source>
</evidence>
<evidence type="ECO:0000313" key="3">
    <source>
        <dbReference type="WBParaSite" id="MCOS_0000705101-mRNA-1"/>
    </source>
</evidence>
<protein>
    <submittedName>
        <fullName evidence="3">Integrase</fullName>
    </submittedName>
</protein>
<dbReference type="AlphaFoldDB" id="A0A0R3UI35"/>
<sequence length="112" mass="12848">MVGSAGRLIDKPEADLGEAVFKSACIRARVGSCPANLAEIEAYLVEKYQLNKTSRCVFAKKHRQTNNFWTSVRGYLRYIELTIFKFHPHWNGRIGEEDLTQANADWSTRPRM</sequence>
<gene>
    <name evidence="1" type="ORF">MCOS_LOCUS7052</name>
</gene>